<feature type="domain" description="Fe2OG dioxygenase" evidence="7">
    <location>
        <begin position="155"/>
        <end position="264"/>
    </location>
</feature>
<dbReference type="Gene3D" id="2.60.120.620">
    <property type="entry name" value="q2cbj1_9rhob like domain"/>
    <property type="match status" value="1"/>
</dbReference>
<dbReference type="Proteomes" id="UP000442109">
    <property type="component" value="Unassembled WGS sequence"/>
</dbReference>
<evidence type="ECO:0000256" key="2">
    <source>
        <dbReference type="ARBA" id="ARBA00022723"/>
    </source>
</evidence>
<evidence type="ECO:0000313" key="9">
    <source>
        <dbReference type="Proteomes" id="UP000442109"/>
    </source>
</evidence>
<keyword evidence="5" id="KW-0560">Oxidoreductase</keyword>
<evidence type="ECO:0000256" key="6">
    <source>
        <dbReference type="ARBA" id="ARBA00023004"/>
    </source>
</evidence>
<keyword evidence="3" id="KW-0847">Vitamin C</keyword>
<evidence type="ECO:0000259" key="7">
    <source>
        <dbReference type="PROSITE" id="PS51471"/>
    </source>
</evidence>
<dbReference type="InterPro" id="IPR006620">
    <property type="entry name" value="Pro_4_hyd_alph"/>
</dbReference>
<accession>A0A844M2W0</accession>
<dbReference type="PANTHER" id="PTHR10869">
    <property type="entry name" value="PROLYL 4-HYDROXYLASE ALPHA SUBUNIT"/>
    <property type="match status" value="1"/>
</dbReference>
<keyword evidence="2" id="KW-0479">Metal-binding</keyword>
<comment type="caution">
    <text evidence="8">The sequence shown here is derived from an EMBL/GenBank/DDBJ whole genome shotgun (WGS) entry which is preliminary data.</text>
</comment>
<reference evidence="8 9" key="1">
    <citation type="journal article" date="2019" name="PLoS ONE">
        <title>Pup mortality in New Zealand sea lions (Phocarctos hookeri) at Enderby Island, Auckland Islands, 2013-18.</title>
        <authorList>
            <person name="Michael S.A."/>
            <person name="Hayman D.T.S."/>
            <person name="Gray R."/>
            <person name="Zhang J."/>
            <person name="Rogers L."/>
            <person name="Roe W.D."/>
        </authorList>
    </citation>
    <scope>NUCLEOTIDE SEQUENCE [LARGE SCALE GENOMIC DNA]</scope>
    <source>
        <strain evidence="8 9">SM868</strain>
    </source>
</reference>
<evidence type="ECO:0000313" key="8">
    <source>
        <dbReference type="EMBL" id="MUG33269.1"/>
    </source>
</evidence>
<organism evidence="8 9">
    <name type="scientific">Psychrobacter sanguinis</name>
    <dbReference type="NCBI Taxonomy" id="861445"/>
    <lineage>
        <taxon>Bacteria</taxon>
        <taxon>Pseudomonadati</taxon>
        <taxon>Pseudomonadota</taxon>
        <taxon>Gammaproteobacteria</taxon>
        <taxon>Moraxellales</taxon>
        <taxon>Moraxellaceae</taxon>
        <taxon>Psychrobacter</taxon>
    </lineage>
</organism>
<dbReference type="Pfam" id="PF13640">
    <property type="entry name" value="2OG-FeII_Oxy_3"/>
    <property type="match status" value="1"/>
</dbReference>
<dbReference type="PANTHER" id="PTHR10869:SF246">
    <property type="entry name" value="TRANSMEMBRANE PROLYL 4-HYDROXYLASE"/>
    <property type="match status" value="1"/>
</dbReference>
<keyword evidence="6" id="KW-0408">Iron</keyword>
<sequence length="268" mass="30209">MSALKSLEKEWQEWLKINLARGVPANNLAASLFERGWVDAAYELISKSSNQKIPHINMTNNYVELSDKRVSLSFVCYKPFVTVINDFLSPEECDALISDADQKLKASRVVDPEDGSFVEHSARTSTSTGYHRGEIDIIKTIEARIADLINWPVDHGEGLQVLRYEDGGEYRPHFDFFDPAKKSSRLVTKQGGQRVGTFLMYLSEVDSGGSTRFPNLNFEIRPNKGSALYFANTNLKGEIEPLTLHAGMPVTEGVKYLATKWLREKPYI</sequence>
<name>A0A844M2W0_9GAMM</name>
<comment type="cofactor">
    <cofactor evidence="1">
        <name>L-ascorbate</name>
        <dbReference type="ChEBI" id="CHEBI:38290"/>
    </cofactor>
</comment>
<dbReference type="AlphaFoldDB" id="A0A844M2W0"/>
<dbReference type="PROSITE" id="PS51471">
    <property type="entry name" value="FE2OG_OXY"/>
    <property type="match status" value="1"/>
</dbReference>
<evidence type="ECO:0000256" key="3">
    <source>
        <dbReference type="ARBA" id="ARBA00022896"/>
    </source>
</evidence>
<dbReference type="GO" id="GO:0005506">
    <property type="term" value="F:iron ion binding"/>
    <property type="evidence" value="ECO:0007669"/>
    <property type="project" value="InterPro"/>
</dbReference>
<protein>
    <submittedName>
        <fullName evidence="8">2-oxoglutarate-dependent dioxygenase</fullName>
    </submittedName>
</protein>
<gene>
    <name evidence="8" type="ORF">GB996_10770</name>
</gene>
<evidence type="ECO:0000256" key="5">
    <source>
        <dbReference type="ARBA" id="ARBA00023002"/>
    </source>
</evidence>
<dbReference type="InterPro" id="IPR045054">
    <property type="entry name" value="P4HA-like"/>
</dbReference>
<dbReference type="SMART" id="SM00702">
    <property type="entry name" value="P4Hc"/>
    <property type="match status" value="1"/>
</dbReference>
<keyword evidence="4 8" id="KW-0223">Dioxygenase</keyword>
<dbReference type="InterPro" id="IPR044862">
    <property type="entry name" value="Pro_4_hyd_alph_FE2OG_OXY"/>
</dbReference>
<dbReference type="GO" id="GO:0004656">
    <property type="term" value="F:procollagen-proline 4-dioxygenase activity"/>
    <property type="evidence" value="ECO:0007669"/>
    <property type="project" value="TreeGrafter"/>
</dbReference>
<evidence type="ECO:0000256" key="1">
    <source>
        <dbReference type="ARBA" id="ARBA00001961"/>
    </source>
</evidence>
<dbReference type="EMBL" id="WFKQ01000012">
    <property type="protein sequence ID" value="MUG33269.1"/>
    <property type="molecule type" value="Genomic_DNA"/>
</dbReference>
<dbReference type="OrthoDB" id="479699at2"/>
<keyword evidence="9" id="KW-1185">Reference proteome</keyword>
<dbReference type="InterPro" id="IPR005123">
    <property type="entry name" value="Oxoglu/Fe-dep_dioxygenase_dom"/>
</dbReference>
<dbReference type="GO" id="GO:0031418">
    <property type="term" value="F:L-ascorbic acid binding"/>
    <property type="evidence" value="ECO:0007669"/>
    <property type="project" value="UniProtKB-KW"/>
</dbReference>
<dbReference type="RefSeq" id="WP_155587659.1">
    <property type="nucleotide sequence ID" value="NZ_WFKQ01000012.1"/>
</dbReference>
<evidence type="ECO:0000256" key="4">
    <source>
        <dbReference type="ARBA" id="ARBA00022964"/>
    </source>
</evidence>
<proteinExistence type="predicted"/>